<dbReference type="EMBL" id="FNYD01000010">
    <property type="protein sequence ID" value="SEJ97056.1"/>
    <property type="molecule type" value="Genomic_DNA"/>
</dbReference>
<evidence type="ECO:0000313" key="1">
    <source>
        <dbReference type="EMBL" id="SEJ97056.1"/>
    </source>
</evidence>
<protein>
    <submittedName>
        <fullName evidence="1">Uncharacterized protein</fullName>
    </submittedName>
</protein>
<keyword evidence="2" id="KW-1185">Reference proteome</keyword>
<dbReference type="STRING" id="1227549.SAMN05444007_1105"/>
<name>A0A1H7D5L8_9RHOB</name>
<evidence type="ECO:0000313" key="2">
    <source>
        <dbReference type="Proteomes" id="UP000199379"/>
    </source>
</evidence>
<dbReference type="AlphaFoldDB" id="A0A1H7D5L8"/>
<organism evidence="1 2">
    <name type="scientific">Cribrihabitans marinus</name>
    <dbReference type="NCBI Taxonomy" id="1227549"/>
    <lineage>
        <taxon>Bacteria</taxon>
        <taxon>Pseudomonadati</taxon>
        <taxon>Pseudomonadota</taxon>
        <taxon>Alphaproteobacteria</taxon>
        <taxon>Rhodobacterales</taxon>
        <taxon>Paracoccaceae</taxon>
        <taxon>Cribrihabitans</taxon>
    </lineage>
</organism>
<gene>
    <name evidence="1" type="ORF">SAMN05444007_1105</name>
</gene>
<sequence>MSGPLLFCNKEVPGKEVRRLEIAVRQDPWLIESKTDPTDGTFSKLVLGERIVTNPLFQGYFVNLHEGVTEMQIGGCLELMEQHLVWQRAEQS</sequence>
<proteinExistence type="predicted"/>
<dbReference type="Proteomes" id="UP000199379">
    <property type="component" value="Unassembled WGS sequence"/>
</dbReference>
<accession>A0A1H7D5L8</accession>
<reference evidence="1 2" key="1">
    <citation type="submission" date="2016-10" db="EMBL/GenBank/DDBJ databases">
        <authorList>
            <person name="de Groot N.N."/>
        </authorList>
    </citation>
    <scope>NUCLEOTIDE SEQUENCE [LARGE SCALE GENOMIC DNA]</scope>
    <source>
        <strain evidence="1 2">DSM 29340</strain>
    </source>
</reference>